<dbReference type="EMBL" id="CP119321">
    <property type="protein sequence ID" value="WEK12641.1"/>
    <property type="molecule type" value="Genomic_DNA"/>
</dbReference>
<accession>A0AAJ5VYC0</accession>
<sequence>MSDRIHLLIDALSADLSSAGIAVSIGVFDPRRGWVAGVQEATEPDGYADEDVVVVLPGREIAVGREGDNPDAGALAEAVCDWVMDESGHGWPERADDDGAFVALLRPKEIAGRLFWEGGETTVPIGQLSTVRVASPSSP</sequence>
<name>A0AAJ5VYC0_9MICO</name>
<evidence type="ECO:0000313" key="1">
    <source>
        <dbReference type="EMBL" id="WEK12641.1"/>
    </source>
</evidence>
<gene>
    <name evidence="1" type="ORF">P0Y48_09165</name>
</gene>
<evidence type="ECO:0000313" key="2">
    <source>
        <dbReference type="Proteomes" id="UP001213972"/>
    </source>
</evidence>
<proteinExistence type="predicted"/>
<protein>
    <submittedName>
        <fullName evidence="1">Uncharacterized protein</fullName>
    </submittedName>
</protein>
<organism evidence="1 2">
    <name type="scientific">Candidatus Microbacterium phytovorans</name>
    <dbReference type="NCBI Taxonomy" id="3121374"/>
    <lineage>
        <taxon>Bacteria</taxon>
        <taxon>Bacillati</taxon>
        <taxon>Actinomycetota</taxon>
        <taxon>Actinomycetes</taxon>
        <taxon>Micrococcales</taxon>
        <taxon>Microbacteriaceae</taxon>
        <taxon>Microbacterium</taxon>
    </lineage>
</organism>
<dbReference type="AlphaFoldDB" id="A0AAJ5VYC0"/>
<reference evidence="1" key="1">
    <citation type="submission" date="2023-03" db="EMBL/GenBank/DDBJ databases">
        <title>Andean soil-derived lignocellulolytic bacterial consortium as a source of novel taxa and putative plastic-active enzymes.</title>
        <authorList>
            <person name="Diaz-Garcia L."/>
            <person name="Chuvochina M."/>
            <person name="Feuerriegel G."/>
            <person name="Bunk B."/>
            <person name="Sproer C."/>
            <person name="Streit W.R."/>
            <person name="Rodriguez L.M."/>
            <person name="Overmann J."/>
            <person name="Jimenez D.J."/>
        </authorList>
    </citation>
    <scope>NUCLEOTIDE SEQUENCE</scope>
    <source>
        <strain evidence="1">MAG 4610</strain>
    </source>
</reference>
<dbReference type="Proteomes" id="UP001213972">
    <property type="component" value="Chromosome"/>
</dbReference>